<comment type="caution">
    <text evidence="1">The sequence shown here is derived from an EMBL/GenBank/DDBJ whole genome shotgun (WGS) entry which is preliminary data.</text>
</comment>
<keyword evidence="2" id="KW-1185">Reference proteome</keyword>
<name>A0ABQ4SSL2_9HYPH</name>
<reference evidence="1" key="1">
    <citation type="journal article" date="2021" name="Front. Microbiol.">
        <title>Comprehensive Comparative Genomics and Phenotyping of Methylobacterium Species.</title>
        <authorList>
            <person name="Alessa O."/>
            <person name="Ogura Y."/>
            <person name="Fujitani Y."/>
            <person name="Takami H."/>
            <person name="Hayashi T."/>
            <person name="Sahin N."/>
            <person name="Tani A."/>
        </authorList>
    </citation>
    <scope>NUCLEOTIDE SEQUENCE</scope>
    <source>
        <strain evidence="1">LMG 23639</strain>
    </source>
</reference>
<protein>
    <submittedName>
        <fullName evidence="1">Uncharacterized protein</fullName>
    </submittedName>
</protein>
<evidence type="ECO:0000313" key="2">
    <source>
        <dbReference type="Proteomes" id="UP001055102"/>
    </source>
</evidence>
<sequence length="162" mass="15917">MPSPAVPVSLASAIRGTEGAIESIVRASAALAAPVLPAASVAVAVRLWAPSARVPGVKLQRPSAEATVSPSRTPASSTVTVAPASAVPLRVGLRLAVIPSPAVPVSGVKPVIAGASGATRSTAWAVEPVRVAGLPAASITSLVPDRATASVPVPTMPFTVTT</sequence>
<accession>A0ABQ4SSL2</accession>
<gene>
    <name evidence="1" type="ORF">AOPFMNJM_1511</name>
</gene>
<evidence type="ECO:0000313" key="1">
    <source>
        <dbReference type="EMBL" id="GJE06197.1"/>
    </source>
</evidence>
<reference evidence="1" key="2">
    <citation type="submission" date="2021-08" db="EMBL/GenBank/DDBJ databases">
        <authorList>
            <person name="Tani A."/>
            <person name="Ola A."/>
            <person name="Ogura Y."/>
            <person name="Katsura K."/>
            <person name="Hayashi T."/>
        </authorList>
    </citation>
    <scope>NUCLEOTIDE SEQUENCE</scope>
    <source>
        <strain evidence="1">LMG 23639</strain>
    </source>
</reference>
<proteinExistence type="predicted"/>
<organism evidence="1 2">
    <name type="scientific">Methylobacterium jeotgali</name>
    <dbReference type="NCBI Taxonomy" id="381630"/>
    <lineage>
        <taxon>Bacteria</taxon>
        <taxon>Pseudomonadati</taxon>
        <taxon>Pseudomonadota</taxon>
        <taxon>Alphaproteobacteria</taxon>
        <taxon>Hyphomicrobiales</taxon>
        <taxon>Methylobacteriaceae</taxon>
        <taxon>Methylobacterium</taxon>
    </lineage>
</organism>
<dbReference type="EMBL" id="BPQR01000025">
    <property type="protein sequence ID" value="GJE06197.1"/>
    <property type="molecule type" value="Genomic_DNA"/>
</dbReference>
<dbReference type="Proteomes" id="UP001055102">
    <property type="component" value="Unassembled WGS sequence"/>
</dbReference>